<evidence type="ECO:0000313" key="13">
    <source>
        <dbReference type="Proteomes" id="UP001187315"/>
    </source>
</evidence>
<evidence type="ECO:0000259" key="11">
    <source>
        <dbReference type="PROSITE" id="PS50888"/>
    </source>
</evidence>
<evidence type="ECO:0000256" key="3">
    <source>
        <dbReference type="ARBA" id="ARBA00022525"/>
    </source>
</evidence>
<comment type="similarity">
    <text evidence="2">Belongs to the protease inhibitor I39 (alpha-2-macroglobulin) family.</text>
</comment>
<dbReference type="Gene3D" id="2.60.40.1940">
    <property type="match status" value="2"/>
</dbReference>
<dbReference type="Pfam" id="PF17791">
    <property type="entry name" value="MG3"/>
    <property type="match status" value="2"/>
</dbReference>
<dbReference type="Gene3D" id="6.20.50.160">
    <property type="match status" value="2"/>
</dbReference>
<dbReference type="InterPro" id="IPR036638">
    <property type="entry name" value="HLH_DNA-bd_sf"/>
</dbReference>
<feature type="region of interest" description="Disordered" evidence="10">
    <location>
        <begin position="218"/>
        <end position="255"/>
    </location>
</feature>
<dbReference type="Gene3D" id="2.60.40.1930">
    <property type="match status" value="4"/>
</dbReference>
<gene>
    <name evidence="12" type="ORF">Q7C36_016412</name>
</gene>
<dbReference type="Gene3D" id="2.60.40.10">
    <property type="entry name" value="Immunoglobulins"/>
    <property type="match status" value="4"/>
</dbReference>
<dbReference type="Pfam" id="PF01835">
    <property type="entry name" value="MG2"/>
    <property type="match status" value="2"/>
</dbReference>
<keyword evidence="6" id="KW-0722">Serine protease inhibitor</keyword>
<dbReference type="SUPFAM" id="SSF47459">
    <property type="entry name" value="HLH, helix-loop-helix DNA-binding domain"/>
    <property type="match status" value="1"/>
</dbReference>
<dbReference type="InterPro" id="IPR041813">
    <property type="entry name" value="A2M_TED"/>
</dbReference>
<dbReference type="Proteomes" id="UP001187315">
    <property type="component" value="Unassembled WGS sequence"/>
</dbReference>
<dbReference type="SUPFAM" id="SSF48239">
    <property type="entry name" value="Terpenoid cyclases/Protein prenyltransferases"/>
    <property type="match status" value="2"/>
</dbReference>
<evidence type="ECO:0000313" key="12">
    <source>
        <dbReference type="EMBL" id="KAK2831326.1"/>
    </source>
</evidence>
<dbReference type="InterPro" id="IPR011625">
    <property type="entry name" value="A2M_N_BRD"/>
</dbReference>
<dbReference type="InterPro" id="IPR047565">
    <property type="entry name" value="Alpha-macroglob_thiol-ester_cl"/>
</dbReference>
<keyword evidence="13" id="KW-1185">Reference proteome</keyword>
<dbReference type="InterPro" id="IPR040839">
    <property type="entry name" value="MG4"/>
</dbReference>
<evidence type="ECO:0000256" key="1">
    <source>
        <dbReference type="ARBA" id="ARBA00004613"/>
    </source>
</evidence>
<dbReference type="SMART" id="SM01361">
    <property type="entry name" value="A2M_recep"/>
    <property type="match status" value="1"/>
</dbReference>
<dbReference type="SMART" id="SM00353">
    <property type="entry name" value="HLH"/>
    <property type="match status" value="1"/>
</dbReference>
<evidence type="ECO:0000256" key="8">
    <source>
        <dbReference type="ARBA" id="ARBA00023180"/>
    </source>
</evidence>
<dbReference type="InterPro" id="IPR008930">
    <property type="entry name" value="Terpenoid_cyclase/PrenylTrfase"/>
</dbReference>
<reference evidence="12" key="1">
    <citation type="submission" date="2023-08" db="EMBL/GenBank/DDBJ databases">
        <title>Pelteobagrus vachellii genome.</title>
        <authorList>
            <person name="Liu H."/>
        </authorList>
    </citation>
    <scope>NUCLEOTIDE SEQUENCE</scope>
    <source>
        <strain evidence="12">PRFRI_2022a</strain>
        <tissue evidence="12">Muscle</tissue>
    </source>
</reference>
<dbReference type="FunFam" id="6.20.50.160:FF:000002">
    <property type="entry name" value="Thioester-containing protein 2, isoform B"/>
    <property type="match status" value="1"/>
</dbReference>
<feature type="compositionally biased region" description="Basic and acidic residues" evidence="10">
    <location>
        <begin position="235"/>
        <end position="255"/>
    </location>
</feature>
<name>A0AA88SA59_TACVA</name>
<dbReference type="SMART" id="SM01359">
    <property type="entry name" value="A2M_N_2"/>
    <property type="match status" value="2"/>
</dbReference>
<dbReference type="Gene3D" id="4.10.280.10">
    <property type="entry name" value="Helix-loop-helix DNA-binding domain"/>
    <property type="match status" value="1"/>
</dbReference>
<dbReference type="InterPro" id="IPR011598">
    <property type="entry name" value="bHLH_dom"/>
</dbReference>
<dbReference type="FunFam" id="2.60.40.10:FF:000312">
    <property type="entry name" value="Alpha-2-macroglobulin like 1"/>
    <property type="match status" value="2"/>
</dbReference>
<dbReference type="Pfam" id="PF07703">
    <property type="entry name" value="A2M_BRD"/>
    <property type="match status" value="2"/>
</dbReference>
<keyword evidence="3" id="KW-0964">Secreted</keyword>
<dbReference type="Pfam" id="PF00207">
    <property type="entry name" value="A2M"/>
    <property type="match status" value="2"/>
</dbReference>
<dbReference type="InterPro" id="IPR001599">
    <property type="entry name" value="Macroglobln_a2"/>
</dbReference>
<sequence>MCIRFLYRDLATRVIPVQVNNTVILNKGWIKQDLLFHMPVEMKGSLLPIYLQQKSPDPDCNVPVIEEVATAEDPSAITTIQSAATFSSEQPIKYLFKTEGAGGQVGELYPPIGQVTYRVIQVADGQLEAQSDGTTAVSVVAGFPATTQPVTQAVFSQAEALEGDGTETHYTYYPATISDAGTGTMVTGVQASDTILSQGTPTGQLYVMMSPQEVLTGATQRSIAPRTQTCNTKSEAPRTSRDEKRRAQHNEVERRRRDKINNWIVQLSKTIPDCTLDATKTGQSKGGILSKACDYIQELRQSNNRIAEELNTLDRLRMDNQLLRQEVEDWKSKNQILRSQLRQHGLCTGLTCSSEQVYKCALSSGDRLHHGGQSGPHKEKAAVSQFPVSLCLWTNFRTPNETLQLNVYLVHDNQSRTLLHETVEKDFHKCSHFEAPQVEGESVQDIRVEVKGKSFKMTEKRKVMFKSYGTLTFMQTDKPIYNPGQTVNFRVVTMDSHLIPLKQKYSTVYLQDNHGNRIGQWTNVSSPGLILQLSHELNAEAPEGQYQLIAETGDESIRHQFKVEKYVLPKFEVTLKAPEEHSIGDEEVKLEVCGKYTYGQPVPGEAVVQVCRRFRLHYYDASMISPCLSETVKMSQTGCAFFLSNVTTFLNTEFENRFEDQLQFTVTFKEEGTDTSIVKSEKIRLSFQIGKVEILDSPKNFEREKAIEGKIKVTTFSGTPIPNKKVYLSEGPQWAQTLLLNLTTDSNGLADFSVPSPENPKTEILLRASVYPEEKYHQYKTPFFSTAETRIHLLQPATPYSPVFSDLSIESSEEPFKCGAEIPITINYYIVGETSESYSIDLIYMVLSKGAIVHHGHETVEVEASTDLRKGKISFKLSVITELAPLVQVVAYSVLPSENIIAASRNFDVEKCFTNKVSLQFSPSKAVPGEKNTLEVSAHPGSLCGLSAVDQSVFILESGNRLNADKIFNLLPVTLVSDFTYKVEDELECLHVRPQRDVRVDHVYNTLKGVGLKMATNLAVRQLRCLVYKGVQFHREHIFVAYRTNHFGQPMALADFNHQGFEPIETVRKFFPETWIWQLLEVGDSGSEQLPLTVPDTITTWETEAFCVSSIGLGLAPPVQLTVFQPFFLELSLPYSIIRGEVFELKATVFNYLSKCIMVKVTPAPSSDYTLEKSSDGEYSSCLCANGRKTFKWTLIPSVLGVLNVTVSAEAEQSQTVCDNEIVSVPERGRIDTVTRSLIVKAEGTEKTKSQSWLLCPQGNSVSEELELTLPEDVIKGSARASVSVLGDILGRALKNLNGLLRMPYGCGEQNMALLAPNIYILQYLENTEQLTTDIREKATGFLKSGYQRQLNYKHFTGGYSTFGSGEENTWLTAFVLRTFGKAQRYIFIDPEIIKSAKQWLTNVQRSDGCFTQQGNLFNKRMKGGVNDEVTITAYITTAFLELGLTVQDPVVNKGLLCLKSSIGNLTNTYTTALLAYTFSLAGENETREQLLKELNSIAITGDGHLHWSQSALDDSSSLSVEISSYVLLAVLTTGHLTAADLGYANRIVSWLVKQQNPYGGFSSTQDTVVALQALALYSTKVFSSEGSSTVTVKSADGHSHNFDVNQNNKLLYQERSLQDVPGKYSIDVKGSTCVSVQAVLFYNVPTPTKTNPLNITATAGSNCKKSFGEMVSLHFTIKYFMVTFPAVIEAGSDAKLCASLLKPNETLQMNILLVHNNQSRTLLQETVEKDFHHCFNFQAPRVVDESVQEIKVEVTGESFKMTEKRKVMFKSYDTLFFIQTDKPIYKPGQTVNFRIVNMDSTFIPLEQKYSTVSLEDGNHNRIGQWTNVSTTGLILQLSHELNAEAPKGDYQIIADTGHKLTKHRFKVENYVLPKFEVTVKAPEEHSIGEEELKLEVCGKYTYGQPVAGQTVVQLCRQFSSGHDDTSMISPCLSETVEMSQTGCSLIIINVSTFMNTEFEQRLNNRLVANIILTEEGTDISVKKDKRIRLSFNIGKVEILDSPKNFERGQVIEGKIKVTTYSGTPIPNKKVYLSEGNRRSQTLLLNLTTDSNGLANFSVASPEHPKTDLTLLASVHPEAKFQIYKTPFISNDAVHIHLLQPATPYSPVYSELSIESSEEPFKCGAEIPITINYYIVGETSESYSIDIIYMVLSKGAIVHHGHETVDVEESTDTGKGKISFKLSVLAELAPVVQVVAYSVLPSENIIAASRNFDVEKCFRNKVSLQFSPSKAVPGEKNTLGVSAHPGSLCGLSAVDQSVFILVPGNRLNADKIFDLLRVRSADYYPYKVEEEIECLHIRPRRDVPNDHVYRTLKDVGLKMATNLAVRQPQCLIYKGVRYNRERLYGRFRAGLGWRMEDSLSRSSQARPIETVRKFFPETWIWQLVEVGDSGSVQLPVTVPDTITTWETEAFCLSSIGLGLAPPVQLTVFQPFFLELSLPYSIIRGEVFELKATVFNYLSKCIMVKVTPAPSSDYTLEKSSDGEYSSCLCANERKTFKWTLIPSVLGVLNVTVSAEAEQSQTVCDNEIVSVPERGRIDTVTRSLIVKAEGTEKTKSQSWLLCPQGNSVSEELELILPEDVIEGSSRASVSVLGDILGRALKNLNGLLRMPYGCGEQNIALLAPNIYILQYLENTEQLTTDIREKATGFLKSGYQRQLNYKHINGGYSTFGSGEENTWLTAFVLRTFSKAQRYIFIDPEIINSAKKWLKSMQRPDGCFIRQGNLFNNRMKGGVNDEVTITAYITTAFLELGLTVQDPVVNKGLLCLKSSIGNLTNTYTTVLLAYTFSLAGENETREQLLKELNSIAITGDGRLHWSQSALDDSSSLSVEISSYVLLAVLTTGHLTAADLGYANRIVSWLVKQQNPYGGFSSTQDTVVALQALALYSTKVFSSEGSSTVTVKSAAGHSHNFDVNQNNKLLYQERSLQDVPGKYSIDVKGSTCVSVQTALFYNIPTPTEINTLSIMAKTEGNCTKSFGHTLTITFSVVYDGELNSTNMIIVDIKLLSGFTADPGELKNQILVERVDSKDDHIIMYINELQRNIPVNYHLHIKQAMPVKNLKPAVIKVYDYYQTNDQSETEYTSTCV</sequence>
<comment type="caution">
    <text evidence="12">The sequence shown here is derived from an EMBL/GenBank/DDBJ whole genome shotgun (WGS) entry which is preliminary data.</text>
</comment>
<dbReference type="InterPro" id="IPR019742">
    <property type="entry name" value="MacrogloblnA2_CS"/>
</dbReference>
<accession>A0AA88SA59</accession>
<keyword evidence="5" id="KW-0732">Signal</keyword>
<keyword evidence="7" id="KW-1015">Disulfide bond</keyword>
<dbReference type="CDD" id="cd18924">
    <property type="entry name" value="bHLHzip_USF1"/>
    <property type="match status" value="1"/>
</dbReference>
<dbReference type="InterPro" id="IPR013783">
    <property type="entry name" value="Ig-like_fold"/>
</dbReference>
<evidence type="ECO:0000256" key="7">
    <source>
        <dbReference type="ARBA" id="ARBA00023157"/>
    </source>
</evidence>
<dbReference type="Gene3D" id="2.60.120.1540">
    <property type="match status" value="2"/>
</dbReference>
<dbReference type="InterPro" id="IPR011626">
    <property type="entry name" value="Alpha-macroglobulin_TED"/>
</dbReference>
<dbReference type="FunFam" id="2.60.40.1930:FF:000001">
    <property type="entry name" value="CD109 isoform 3"/>
    <property type="match status" value="2"/>
</dbReference>
<dbReference type="InterPro" id="IPR009048">
    <property type="entry name" value="A-macroglobulin_rcpt-bd"/>
</dbReference>
<dbReference type="GO" id="GO:0046983">
    <property type="term" value="F:protein dimerization activity"/>
    <property type="evidence" value="ECO:0007669"/>
    <property type="project" value="InterPro"/>
</dbReference>
<dbReference type="PANTHER" id="PTHR11412">
    <property type="entry name" value="MACROGLOBULIN / COMPLEMENT"/>
    <property type="match status" value="1"/>
</dbReference>
<keyword evidence="9" id="KW-0175">Coiled coil</keyword>
<dbReference type="PROSITE" id="PS50888">
    <property type="entry name" value="BHLH"/>
    <property type="match status" value="1"/>
</dbReference>
<dbReference type="InterPro" id="IPR014756">
    <property type="entry name" value="Ig_E-set"/>
</dbReference>
<dbReference type="SMART" id="SM01360">
    <property type="entry name" value="A2M"/>
    <property type="match status" value="2"/>
</dbReference>
<evidence type="ECO:0000256" key="10">
    <source>
        <dbReference type="SAM" id="MobiDB-lite"/>
    </source>
</evidence>
<dbReference type="PANTHER" id="PTHR11412:SF150">
    <property type="entry name" value="ALPHA-2-MACROGLOBULIN-RELATED"/>
    <property type="match status" value="1"/>
</dbReference>
<feature type="coiled-coil region" evidence="9">
    <location>
        <begin position="296"/>
        <end position="340"/>
    </location>
</feature>
<dbReference type="SUPFAM" id="SSF81296">
    <property type="entry name" value="E set domains"/>
    <property type="match status" value="2"/>
</dbReference>
<dbReference type="Pfam" id="PF00010">
    <property type="entry name" value="HLH"/>
    <property type="match status" value="1"/>
</dbReference>
<evidence type="ECO:0000256" key="9">
    <source>
        <dbReference type="SAM" id="Coils"/>
    </source>
</evidence>
<evidence type="ECO:0000256" key="6">
    <source>
        <dbReference type="ARBA" id="ARBA00022900"/>
    </source>
</evidence>
<dbReference type="InterPro" id="IPR002890">
    <property type="entry name" value="MG2"/>
</dbReference>
<proteinExistence type="inferred from homology"/>
<dbReference type="SMART" id="SM01419">
    <property type="entry name" value="Thiol-ester_cl"/>
    <property type="match status" value="2"/>
</dbReference>
<evidence type="ECO:0000256" key="4">
    <source>
        <dbReference type="ARBA" id="ARBA00022690"/>
    </source>
</evidence>
<evidence type="ECO:0000256" key="5">
    <source>
        <dbReference type="ARBA" id="ARBA00022729"/>
    </source>
</evidence>
<dbReference type="CDD" id="cd02897">
    <property type="entry name" value="A2M_2"/>
    <property type="match status" value="2"/>
</dbReference>
<dbReference type="SUPFAM" id="SSF49410">
    <property type="entry name" value="Alpha-macroglobulin receptor domain"/>
    <property type="match status" value="1"/>
</dbReference>
<dbReference type="EMBL" id="JAVHJS010000017">
    <property type="protein sequence ID" value="KAK2831326.1"/>
    <property type="molecule type" value="Genomic_DNA"/>
</dbReference>
<organism evidence="12 13">
    <name type="scientific">Tachysurus vachellii</name>
    <name type="common">Darkbarbel catfish</name>
    <name type="synonym">Pelteobagrus vachellii</name>
    <dbReference type="NCBI Taxonomy" id="175792"/>
    <lineage>
        <taxon>Eukaryota</taxon>
        <taxon>Metazoa</taxon>
        <taxon>Chordata</taxon>
        <taxon>Craniata</taxon>
        <taxon>Vertebrata</taxon>
        <taxon>Euteleostomi</taxon>
        <taxon>Actinopterygii</taxon>
        <taxon>Neopterygii</taxon>
        <taxon>Teleostei</taxon>
        <taxon>Ostariophysi</taxon>
        <taxon>Siluriformes</taxon>
        <taxon>Bagridae</taxon>
        <taxon>Tachysurus</taxon>
    </lineage>
</organism>
<dbReference type="Gene3D" id="2.20.130.20">
    <property type="match status" value="2"/>
</dbReference>
<dbReference type="PROSITE" id="PS00477">
    <property type="entry name" value="ALPHA_2_MACROGLOBULIN"/>
    <property type="match status" value="2"/>
</dbReference>
<dbReference type="GO" id="GO:0005615">
    <property type="term" value="C:extracellular space"/>
    <property type="evidence" value="ECO:0007669"/>
    <property type="project" value="InterPro"/>
</dbReference>
<dbReference type="Gene3D" id="1.50.10.20">
    <property type="match status" value="2"/>
</dbReference>
<dbReference type="InterPro" id="IPR041555">
    <property type="entry name" value="MG3"/>
</dbReference>
<keyword evidence="8" id="KW-0325">Glycoprotein</keyword>
<evidence type="ECO:0000256" key="2">
    <source>
        <dbReference type="ARBA" id="ARBA00010952"/>
    </source>
</evidence>
<dbReference type="GO" id="GO:0007399">
    <property type="term" value="P:nervous system development"/>
    <property type="evidence" value="ECO:0007669"/>
    <property type="project" value="UniProtKB-ARBA"/>
</dbReference>
<dbReference type="InterPro" id="IPR036595">
    <property type="entry name" value="A-macroglobulin_rcpt-bd_sf"/>
</dbReference>
<dbReference type="Pfam" id="PF07677">
    <property type="entry name" value="A2M_recep"/>
    <property type="match status" value="1"/>
</dbReference>
<dbReference type="Pfam" id="PF17789">
    <property type="entry name" value="MG4"/>
    <property type="match status" value="1"/>
</dbReference>
<keyword evidence="4" id="KW-0646">Protease inhibitor</keyword>
<dbReference type="FunFam" id="1.50.10.20:FF:000001">
    <property type="entry name" value="CD109 isoform 1"/>
    <property type="match status" value="2"/>
</dbReference>
<protein>
    <recommendedName>
        <fullName evidence="11">BHLH domain-containing protein</fullName>
    </recommendedName>
</protein>
<dbReference type="InterPro" id="IPR050473">
    <property type="entry name" value="A2M/Complement_sys"/>
</dbReference>
<dbReference type="Gene3D" id="2.60.40.690">
    <property type="entry name" value="Alpha-macroglobulin, receptor-binding domain"/>
    <property type="match status" value="1"/>
</dbReference>
<feature type="domain" description="BHLH" evidence="11">
    <location>
        <begin position="244"/>
        <end position="299"/>
    </location>
</feature>
<dbReference type="GO" id="GO:0004867">
    <property type="term" value="F:serine-type endopeptidase inhibitor activity"/>
    <property type="evidence" value="ECO:0007669"/>
    <property type="project" value="UniProtKB-KW"/>
</dbReference>
<comment type="subcellular location">
    <subcellularLocation>
        <location evidence="1">Secreted</location>
    </subcellularLocation>
</comment>
<dbReference type="Pfam" id="PF07678">
    <property type="entry name" value="TED_complement"/>
    <property type="match status" value="2"/>
</dbReference>
<feature type="compositionally biased region" description="Polar residues" evidence="10">
    <location>
        <begin position="218"/>
        <end position="234"/>
    </location>
</feature>